<keyword evidence="3" id="KW-0808">Transferase</keyword>
<dbReference type="PANTHER" id="PTHR22914">
    <property type="entry name" value="CHITIN SYNTHASE"/>
    <property type="match status" value="1"/>
</dbReference>
<reference evidence="8 9" key="1">
    <citation type="submission" date="2021-06" db="EMBL/GenBank/DDBJ databases">
        <authorList>
            <person name="Palmer J.M."/>
        </authorList>
    </citation>
    <scope>NUCLEOTIDE SEQUENCE [LARGE SCALE GENOMIC DNA]</scope>
    <source>
        <strain evidence="8 9">GA_2019</strain>
        <tissue evidence="8">Muscle</tissue>
    </source>
</reference>
<dbReference type="EMBL" id="JAHRIO010070623">
    <property type="protein sequence ID" value="MEQ2181374.1"/>
    <property type="molecule type" value="Genomic_DNA"/>
</dbReference>
<gene>
    <name evidence="8" type="ORF">GOODEAATRI_010942</name>
</gene>
<name>A0ABV0PD54_9TELE</name>
<evidence type="ECO:0000313" key="8">
    <source>
        <dbReference type="EMBL" id="MEQ2181374.1"/>
    </source>
</evidence>
<dbReference type="InterPro" id="IPR004835">
    <property type="entry name" value="Chitin_synth"/>
</dbReference>
<protein>
    <recommendedName>
        <fullName evidence="2">chitin synthase</fullName>
        <ecNumber evidence="2">2.4.1.16</ecNumber>
    </recommendedName>
</protein>
<evidence type="ECO:0000313" key="9">
    <source>
        <dbReference type="Proteomes" id="UP001476798"/>
    </source>
</evidence>
<keyword evidence="3" id="KW-0328">Glycosyltransferase</keyword>
<dbReference type="Proteomes" id="UP001476798">
    <property type="component" value="Unassembled WGS sequence"/>
</dbReference>
<sequence length="151" mass="17568">MIMYMYYLLGWKGYISKNPQKMPFDNDNKRRFISDDNTYILALDGDTDFHPKAVVLLVDRLRMYYNVGAACGRIHPTGPMVWYQKFEYAVGHWLQKTAEHVFGSVLCSPGCFRLIMYGVMYFICIPSGYLLLTIYSLVNMNNVSWGTRESK</sequence>
<keyword evidence="9" id="KW-1185">Reference proteome</keyword>
<organism evidence="8 9">
    <name type="scientific">Goodea atripinnis</name>
    <dbReference type="NCBI Taxonomy" id="208336"/>
    <lineage>
        <taxon>Eukaryota</taxon>
        <taxon>Metazoa</taxon>
        <taxon>Chordata</taxon>
        <taxon>Craniata</taxon>
        <taxon>Vertebrata</taxon>
        <taxon>Euteleostomi</taxon>
        <taxon>Actinopterygii</taxon>
        <taxon>Neopterygii</taxon>
        <taxon>Teleostei</taxon>
        <taxon>Neoteleostei</taxon>
        <taxon>Acanthomorphata</taxon>
        <taxon>Ovalentaria</taxon>
        <taxon>Atherinomorphae</taxon>
        <taxon>Cyprinodontiformes</taxon>
        <taxon>Goodeidae</taxon>
        <taxon>Goodea</taxon>
    </lineage>
</organism>
<comment type="caution">
    <text evidence="8">The sequence shown here is derived from an EMBL/GenBank/DDBJ whole genome shotgun (WGS) entry which is preliminary data.</text>
</comment>
<dbReference type="InterPro" id="IPR029044">
    <property type="entry name" value="Nucleotide-diphossugar_trans"/>
</dbReference>
<feature type="transmembrane region" description="Helical" evidence="7">
    <location>
        <begin position="114"/>
        <end position="138"/>
    </location>
</feature>
<accession>A0ABV0PD54</accession>
<evidence type="ECO:0000256" key="5">
    <source>
        <dbReference type="ARBA" id="ARBA00022989"/>
    </source>
</evidence>
<evidence type="ECO:0000256" key="6">
    <source>
        <dbReference type="ARBA" id="ARBA00023136"/>
    </source>
</evidence>
<keyword evidence="5 7" id="KW-1133">Transmembrane helix</keyword>
<keyword evidence="4 7" id="KW-0812">Transmembrane</keyword>
<evidence type="ECO:0000256" key="4">
    <source>
        <dbReference type="ARBA" id="ARBA00022692"/>
    </source>
</evidence>
<dbReference type="PANTHER" id="PTHR22914:SF42">
    <property type="entry name" value="CHITIN SYNTHASE"/>
    <property type="match status" value="1"/>
</dbReference>
<keyword evidence="6 7" id="KW-0472">Membrane</keyword>
<evidence type="ECO:0000256" key="1">
    <source>
        <dbReference type="ARBA" id="ARBA00004141"/>
    </source>
</evidence>
<proteinExistence type="predicted"/>
<dbReference type="EC" id="2.4.1.16" evidence="2"/>
<evidence type="ECO:0000256" key="7">
    <source>
        <dbReference type="SAM" id="Phobius"/>
    </source>
</evidence>
<evidence type="ECO:0000256" key="2">
    <source>
        <dbReference type="ARBA" id="ARBA00012543"/>
    </source>
</evidence>
<dbReference type="Pfam" id="PF03142">
    <property type="entry name" value="Chitin_synth_2"/>
    <property type="match status" value="1"/>
</dbReference>
<dbReference type="SUPFAM" id="SSF53448">
    <property type="entry name" value="Nucleotide-diphospho-sugar transferases"/>
    <property type="match status" value="1"/>
</dbReference>
<evidence type="ECO:0000256" key="3">
    <source>
        <dbReference type="ARBA" id="ARBA00022676"/>
    </source>
</evidence>
<comment type="subcellular location">
    <subcellularLocation>
        <location evidence="1">Membrane</location>
        <topology evidence="1">Multi-pass membrane protein</topology>
    </subcellularLocation>
</comment>